<protein>
    <submittedName>
        <fullName evidence="6">Ubiquitin-like protease family profile domain-containing protein</fullName>
    </submittedName>
</protein>
<evidence type="ECO:0000256" key="3">
    <source>
        <dbReference type="ARBA" id="ARBA00022801"/>
    </source>
</evidence>
<sequence>MLGLEVFMKYDGWNGDERIQDFVGLRREFVIAEQRIGAHWAGAKEPRRGKTYVDIDDRIKNTISRYHEIPKIHFLRSIAINFGGFRSIKCQIYAFDTLFYTQLVEKGLKLAQNWDKDVRIFDYDVILIPVHSGKVEDGHWTLMVAKPIKGRFLYLDSLHKDGDDQINYIK</sequence>
<dbReference type="InterPro" id="IPR038765">
    <property type="entry name" value="Papain-like_cys_pep_sf"/>
</dbReference>
<dbReference type="Proteomes" id="UP000887574">
    <property type="component" value="Unplaced"/>
</dbReference>
<reference evidence="6" key="1">
    <citation type="submission" date="2022-11" db="UniProtKB">
        <authorList>
            <consortium name="WormBaseParasite"/>
        </authorList>
    </citation>
    <scope>IDENTIFICATION</scope>
</reference>
<dbReference type="PROSITE" id="PS50600">
    <property type="entry name" value="ULP_PROTEASE"/>
    <property type="match status" value="1"/>
</dbReference>
<dbReference type="AlphaFoldDB" id="A0A915EL44"/>
<dbReference type="Pfam" id="PF02902">
    <property type="entry name" value="Peptidase_C48"/>
    <property type="match status" value="1"/>
</dbReference>
<keyword evidence="5" id="KW-1185">Reference proteome</keyword>
<evidence type="ECO:0000259" key="4">
    <source>
        <dbReference type="PROSITE" id="PS50600"/>
    </source>
</evidence>
<dbReference type="InterPro" id="IPR003653">
    <property type="entry name" value="Peptidase_C48_C"/>
</dbReference>
<dbReference type="Gene3D" id="3.40.395.10">
    <property type="entry name" value="Adenoviral Proteinase, Chain A"/>
    <property type="match status" value="1"/>
</dbReference>
<evidence type="ECO:0000256" key="1">
    <source>
        <dbReference type="ARBA" id="ARBA00005234"/>
    </source>
</evidence>
<dbReference type="SUPFAM" id="SSF54001">
    <property type="entry name" value="Cysteine proteinases"/>
    <property type="match status" value="1"/>
</dbReference>
<evidence type="ECO:0000256" key="2">
    <source>
        <dbReference type="ARBA" id="ARBA00022670"/>
    </source>
</evidence>
<dbReference type="GO" id="GO:0006508">
    <property type="term" value="P:proteolysis"/>
    <property type="evidence" value="ECO:0007669"/>
    <property type="project" value="UniProtKB-KW"/>
</dbReference>
<dbReference type="WBParaSite" id="jg7063">
    <property type="protein sequence ID" value="jg7063"/>
    <property type="gene ID" value="jg7063"/>
</dbReference>
<feature type="domain" description="Ubiquitin-like protease family profile" evidence="4">
    <location>
        <begin position="1"/>
        <end position="170"/>
    </location>
</feature>
<dbReference type="GO" id="GO:0008234">
    <property type="term" value="F:cysteine-type peptidase activity"/>
    <property type="evidence" value="ECO:0007669"/>
    <property type="project" value="InterPro"/>
</dbReference>
<evidence type="ECO:0000313" key="5">
    <source>
        <dbReference type="Proteomes" id="UP000887574"/>
    </source>
</evidence>
<organism evidence="5 6">
    <name type="scientific">Ditylenchus dipsaci</name>
    <dbReference type="NCBI Taxonomy" id="166011"/>
    <lineage>
        <taxon>Eukaryota</taxon>
        <taxon>Metazoa</taxon>
        <taxon>Ecdysozoa</taxon>
        <taxon>Nematoda</taxon>
        <taxon>Chromadorea</taxon>
        <taxon>Rhabditida</taxon>
        <taxon>Tylenchina</taxon>
        <taxon>Tylenchomorpha</taxon>
        <taxon>Sphaerularioidea</taxon>
        <taxon>Anguinidae</taxon>
        <taxon>Anguininae</taxon>
        <taxon>Ditylenchus</taxon>
    </lineage>
</organism>
<comment type="similarity">
    <text evidence="1">Belongs to the peptidase C48 family.</text>
</comment>
<accession>A0A915EL44</accession>
<proteinExistence type="inferred from homology"/>
<evidence type="ECO:0000313" key="6">
    <source>
        <dbReference type="WBParaSite" id="jg7063"/>
    </source>
</evidence>
<keyword evidence="2" id="KW-0645">Protease</keyword>
<name>A0A915EL44_9BILA</name>
<keyword evidence="3" id="KW-0378">Hydrolase</keyword>